<evidence type="ECO:0000313" key="2">
    <source>
        <dbReference type="Proteomes" id="UP000325577"/>
    </source>
</evidence>
<protein>
    <submittedName>
        <fullName evidence="1">Uncharacterized protein</fullName>
    </submittedName>
</protein>
<dbReference type="EMBL" id="CM018046">
    <property type="protein sequence ID" value="KAA8526536.1"/>
    <property type="molecule type" value="Genomic_DNA"/>
</dbReference>
<name>A0A5J5A9P2_9ASTE</name>
<proteinExistence type="predicted"/>
<reference evidence="1 2" key="1">
    <citation type="submission" date="2019-09" db="EMBL/GenBank/DDBJ databases">
        <title>A chromosome-level genome assembly of the Chinese tupelo Nyssa sinensis.</title>
        <authorList>
            <person name="Yang X."/>
            <person name="Kang M."/>
            <person name="Yang Y."/>
            <person name="Xiong H."/>
            <person name="Wang M."/>
            <person name="Zhang Z."/>
            <person name="Wang Z."/>
            <person name="Wu H."/>
            <person name="Ma T."/>
            <person name="Liu J."/>
            <person name="Xi Z."/>
        </authorList>
    </citation>
    <scope>NUCLEOTIDE SEQUENCE [LARGE SCALE GENOMIC DNA]</scope>
    <source>
        <strain evidence="1">J267</strain>
        <tissue evidence="1">Leaf</tissue>
    </source>
</reference>
<evidence type="ECO:0000313" key="1">
    <source>
        <dbReference type="EMBL" id="KAA8526536.1"/>
    </source>
</evidence>
<gene>
    <name evidence="1" type="ORF">F0562_008261</name>
</gene>
<dbReference type="Proteomes" id="UP000325577">
    <property type="component" value="Linkage Group LG3"/>
</dbReference>
<organism evidence="1 2">
    <name type="scientific">Nyssa sinensis</name>
    <dbReference type="NCBI Taxonomy" id="561372"/>
    <lineage>
        <taxon>Eukaryota</taxon>
        <taxon>Viridiplantae</taxon>
        <taxon>Streptophyta</taxon>
        <taxon>Embryophyta</taxon>
        <taxon>Tracheophyta</taxon>
        <taxon>Spermatophyta</taxon>
        <taxon>Magnoliopsida</taxon>
        <taxon>eudicotyledons</taxon>
        <taxon>Gunneridae</taxon>
        <taxon>Pentapetalae</taxon>
        <taxon>asterids</taxon>
        <taxon>Cornales</taxon>
        <taxon>Nyssaceae</taxon>
        <taxon>Nyssa</taxon>
    </lineage>
</organism>
<keyword evidence="2" id="KW-1185">Reference proteome</keyword>
<sequence length="127" mass="14557">MTDFAFMWRLYYKFWGTMLGPMMVHRTLLGMDVINGEKFNMEGNRTHFVISSTVMIRLTVRAFHARARQGREIYGQLNWQSSDRCEGAWHSSSSIMACVSLKAVGGLVCNIGLGIGISCRTWVWRRT</sequence>
<accession>A0A5J5A9P2</accession>
<dbReference type="AlphaFoldDB" id="A0A5J5A9P2"/>